<sequence>MQMLRIIWATMLHLQRILNLLHTLLKYFWASIQGLHSPSDLPTPSMCQTLCIMLSCVANKQSLPTETSHIFTFIVLNSGGYVLYSSICSAKLKEASSLFPLCAVAFNQPANIRLVFNQETMDSYSRIFSTIRDESIEITEASDGVETFTAKEIFHTIRWKPWWQYHSLAMLIPIL</sequence>
<evidence type="ECO:0000313" key="2">
    <source>
        <dbReference type="EMBL" id="KAG5594297.1"/>
    </source>
</evidence>
<reference evidence="2 3" key="1">
    <citation type="submission" date="2020-09" db="EMBL/GenBank/DDBJ databases">
        <title>De no assembly of potato wild relative species, Solanum commersonii.</title>
        <authorList>
            <person name="Cho K."/>
        </authorList>
    </citation>
    <scope>NUCLEOTIDE SEQUENCE [LARGE SCALE GENOMIC DNA]</scope>
    <source>
        <strain evidence="2">LZ3.2</strain>
        <tissue evidence="2">Leaf</tissue>
    </source>
</reference>
<dbReference type="Proteomes" id="UP000824120">
    <property type="component" value="Chromosome 7"/>
</dbReference>
<keyword evidence="1" id="KW-0732">Signal</keyword>
<dbReference type="AlphaFoldDB" id="A0A9J5Y1I7"/>
<gene>
    <name evidence="2" type="ORF">H5410_035529</name>
</gene>
<protein>
    <submittedName>
        <fullName evidence="2">Uncharacterized protein</fullName>
    </submittedName>
</protein>
<keyword evidence="3" id="KW-1185">Reference proteome</keyword>
<comment type="caution">
    <text evidence="2">The sequence shown here is derived from an EMBL/GenBank/DDBJ whole genome shotgun (WGS) entry which is preliminary data.</text>
</comment>
<evidence type="ECO:0000256" key="1">
    <source>
        <dbReference type="SAM" id="SignalP"/>
    </source>
</evidence>
<feature type="signal peptide" evidence="1">
    <location>
        <begin position="1"/>
        <end position="19"/>
    </location>
</feature>
<evidence type="ECO:0000313" key="3">
    <source>
        <dbReference type="Proteomes" id="UP000824120"/>
    </source>
</evidence>
<organism evidence="2 3">
    <name type="scientific">Solanum commersonii</name>
    <name type="common">Commerson's wild potato</name>
    <name type="synonym">Commerson's nightshade</name>
    <dbReference type="NCBI Taxonomy" id="4109"/>
    <lineage>
        <taxon>Eukaryota</taxon>
        <taxon>Viridiplantae</taxon>
        <taxon>Streptophyta</taxon>
        <taxon>Embryophyta</taxon>
        <taxon>Tracheophyta</taxon>
        <taxon>Spermatophyta</taxon>
        <taxon>Magnoliopsida</taxon>
        <taxon>eudicotyledons</taxon>
        <taxon>Gunneridae</taxon>
        <taxon>Pentapetalae</taxon>
        <taxon>asterids</taxon>
        <taxon>lamiids</taxon>
        <taxon>Solanales</taxon>
        <taxon>Solanaceae</taxon>
        <taxon>Solanoideae</taxon>
        <taxon>Solaneae</taxon>
        <taxon>Solanum</taxon>
    </lineage>
</organism>
<name>A0A9J5Y1I7_SOLCO</name>
<accession>A0A9J5Y1I7</accession>
<proteinExistence type="predicted"/>
<dbReference type="EMBL" id="JACXVP010000007">
    <property type="protein sequence ID" value="KAG5594297.1"/>
    <property type="molecule type" value="Genomic_DNA"/>
</dbReference>
<feature type="chain" id="PRO_5039924656" evidence="1">
    <location>
        <begin position="20"/>
        <end position="175"/>
    </location>
</feature>